<dbReference type="Pfam" id="PF04350">
    <property type="entry name" value="PilO"/>
    <property type="match status" value="1"/>
</dbReference>
<dbReference type="RefSeq" id="WP_007987613.1">
    <property type="nucleotide sequence ID" value="NZ_BAEM01000031.1"/>
</dbReference>
<dbReference type="Proteomes" id="UP000006320">
    <property type="component" value="Unassembled WGS sequence"/>
</dbReference>
<dbReference type="AlphaFoldDB" id="A0AAV3UYR6"/>
<comment type="caution">
    <text evidence="2">The sequence shown here is derived from an EMBL/GenBank/DDBJ whole genome shotgun (WGS) entry which is preliminary data.</text>
</comment>
<proteinExistence type="predicted"/>
<dbReference type="Gene3D" id="1.10.287.540">
    <property type="entry name" value="Helix hairpin bin"/>
    <property type="match status" value="1"/>
</dbReference>
<feature type="transmembrane region" description="Helical" evidence="1">
    <location>
        <begin position="20"/>
        <end position="46"/>
    </location>
</feature>
<accession>A0AAV3UYR6</accession>
<name>A0AAV3UYR6_9ALTE</name>
<dbReference type="GO" id="GO:0043107">
    <property type="term" value="P:type IV pilus-dependent motility"/>
    <property type="evidence" value="ECO:0007669"/>
    <property type="project" value="InterPro"/>
</dbReference>
<evidence type="ECO:0000256" key="1">
    <source>
        <dbReference type="SAM" id="Phobius"/>
    </source>
</evidence>
<keyword evidence="1" id="KW-1133">Transmembrane helix</keyword>
<organism evidence="2 3">
    <name type="scientific">Paraglaciecola chathamensis S18K6</name>
    <dbReference type="NCBI Taxonomy" id="1127672"/>
    <lineage>
        <taxon>Bacteria</taxon>
        <taxon>Pseudomonadati</taxon>
        <taxon>Pseudomonadota</taxon>
        <taxon>Gammaproteobacteria</taxon>
        <taxon>Alteromonadales</taxon>
        <taxon>Alteromonadaceae</taxon>
        <taxon>Paraglaciecola</taxon>
    </lineage>
</organism>
<evidence type="ECO:0000313" key="3">
    <source>
        <dbReference type="Proteomes" id="UP000006320"/>
    </source>
</evidence>
<protein>
    <submittedName>
        <fullName evidence="2">Type IV pilus assembly protein PilO</fullName>
    </submittedName>
</protein>
<dbReference type="EMBL" id="BAEM01000031">
    <property type="protein sequence ID" value="GAC09998.1"/>
    <property type="molecule type" value="Genomic_DNA"/>
</dbReference>
<dbReference type="Gene3D" id="3.30.70.60">
    <property type="match status" value="1"/>
</dbReference>
<dbReference type="PANTHER" id="PTHR39555">
    <property type="entry name" value="FIMBRIAL ASSEMBLY PROTEIN PILO-LIKE PROTEIN-RELATED"/>
    <property type="match status" value="1"/>
</dbReference>
<evidence type="ECO:0000313" key="2">
    <source>
        <dbReference type="EMBL" id="GAC09998.1"/>
    </source>
</evidence>
<dbReference type="GO" id="GO:0043683">
    <property type="term" value="P:type IV pilus assembly"/>
    <property type="evidence" value="ECO:0007669"/>
    <property type="project" value="InterPro"/>
</dbReference>
<keyword evidence="1" id="KW-0812">Transmembrane</keyword>
<reference evidence="2 3" key="1">
    <citation type="journal article" date="2017" name="Antonie Van Leeuwenhoek">
        <title>Rhizobium rhizosphaerae sp. nov., a novel species isolated from rice rhizosphere.</title>
        <authorList>
            <person name="Zhao J.J."/>
            <person name="Zhang J."/>
            <person name="Zhang R.J."/>
            <person name="Zhang C.W."/>
            <person name="Yin H.Q."/>
            <person name="Zhang X.X."/>
        </authorList>
    </citation>
    <scope>NUCLEOTIDE SEQUENCE [LARGE SCALE GENOMIC DNA]</scope>
    <source>
        <strain evidence="2 3">S18K6</strain>
    </source>
</reference>
<dbReference type="PIRSF" id="PIRSF016482">
    <property type="entry name" value="PilO"/>
    <property type="match status" value="1"/>
</dbReference>
<dbReference type="InterPro" id="IPR014717">
    <property type="entry name" value="Transl_elong_EF1B/ribsomal_bS6"/>
</dbReference>
<keyword evidence="1" id="KW-0472">Membrane</keyword>
<dbReference type="InterPro" id="IPR007445">
    <property type="entry name" value="PilO"/>
</dbReference>
<dbReference type="PANTHER" id="PTHR39555:SF1">
    <property type="entry name" value="TYPE IV PILUS INNER MEMBRANE COMPONENT PILO"/>
    <property type="match status" value="1"/>
</dbReference>
<gene>
    <name evidence="2" type="primary">pilO</name>
    <name evidence="2" type="ORF">GCHA_2047</name>
</gene>
<sequence>MQFDFNKLKELNELDFDQIAIWPFEVKTVVALFVAIIALIGGYYTLVKDKLPMLEKAQLQEVDLKQSYQGKYNIAVNLPAYQDQLERLEKDFSSMLKSLPTSNETPGLLDDITFVGTSSGLTFKLLNWQKEVPKEFYTELPIQIEVTGNYHAFGQFVSDIAALPRIVTVHDFEVTQELSTLKLKLAAKTYRAELTQSRKDSSQ</sequence>